<evidence type="ECO:0000256" key="5">
    <source>
        <dbReference type="PROSITE-ProRule" id="PRU00288"/>
    </source>
</evidence>
<dbReference type="Gene3D" id="1.10.220.150">
    <property type="entry name" value="Arf GTPase activating protein"/>
    <property type="match status" value="1"/>
</dbReference>
<evidence type="ECO:0000256" key="7">
    <source>
        <dbReference type="SAM" id="MobiDB-lite"/>
    </source>
</evidence>
<keyword evidence="10" id="KW-1185">Reference proteome</keyword>
<dbReference type="SMART" id="SM00105">
    <property type="entry name" value="ArfGap"/>
    <property type="match status" value="1"/>
</dbReference>
<evidence type="ECO:0000259" key="8">
    <source>
        <dbReference type="PROSITE" id="PS50115"/>
    </source>
</evidence>
<proteinExistence type="predicted"/>
<sequence>MMANESEGPSKQDLSTVFAKLKTHTSNKTCFDCGARSPSWVSITYGVFICIDCSAVHRGLGVHISFVRSSELDTKWNWSQLRAMQCGGNAPAHQFFVDHNCTTKDSQQKYSSRAAQLYRDKLAQTVANSLKMYGHCLELPTPGPTASPPVSATASKDFWSEHESQQSVPKSSVSSAYSSIKSQKTSSDETIGPNVSLVTATNESVRDYKPSLIGSKKPIVKKGMGAKKGLGAQRVQTDFNKLEEDAIKADQMKDHIGKNDNKPVTEEEAKDQIESIRLAYEDLSERQKQTEEKMRISDPNKANQLERLGMGFSSARTKSSGVSHSAVSDMQTIEQIPNPNTSSSRNSRVKEMERELMMLELGFSSGPPKYKDTPFGKSEYKSRDDYSTDDFWSELDKPAEKKPDILDTIETIDFEHSRHCKLSQQRVKETPTVSEPVSGDTQKKFGNAKAISSDQFFGGKRDLDYEQRTNLNRFEGSNSISSDDYFGRAVPQSSKASSMSNFNGPNLYDIKEGVRDGVTQVAGKLSNLATNVMSSLQEKYGGY</sequence>
<dbReference type="PANTHER" id="PTHR45686:SF4">
    <property type="entry name" value="ADP-RIBOSYLATION FACTOR GTPASE ACTIVATING PROTEIN 3, ISOFORM H"/>
    <property type="match status" value="1"/>
</dbReference>
<feature type="domain" description="Arf-GAP" evidence="8">
    <location>
        <begin position="15"/>
        <end position="132"/>
    </location>
</feature>
<evidence type="ECO:0000256" key="1">
    <source>
        <dbReference type="ARBA" id="ARBA00022468"/>
    </source>
</evidence>
<dbReference type="InterPro" id="IPR037278">
    <property type="entry name" value="ARFGAP/RecO"/>
</dbReference>
<dbReference type="InterPro" id="IPR001164">
    <property type="entry name" value="ArfGAP_dom"/>
</dbReference>
<keyword evidence="3 5" id="KW-0863">Zinc-finger</keyword>
<dbReference type="EMBL" id="OC923491">
    <property type="protein sequence ID" value="CAD7654882.1"/>
    <property type="molecule type" value="Genomic_DNA"/>
</dbReference>
<feature type="region of interest" description="Disordered" evidence="7">
    <location>
        <begin position="142"/>
        <end position="175"/>
    </location>
</feature>
<evidence type="ECO:0000256" key="3">
    <source>
        <dbReference type="ARBA" id="ARBA00022771"/>
    </source>
</evidence>
<dbReference type="PROSITE" id="PS50115">
    <property type="entry name" value="ARFGAP"/>
    <property type="match status" value="1"/>
</dbReference>
<dbReference type="GO" id="GO:0000139">
    <property type="term" value="C:Golgi membrane"/>
    <property type="evidence" value="ECO:0007669"/>
    <property type="project" value="GOC"/>
</dbReference>
<evidence type="ECO:0000256" key="4">
    <source>
        <dbReference type="ARBA" id="ARBA00022833"/>
    </source>
</evidence>
<dbReference type="Proteomes" id="UP000728032">
    <property type="component" value="Unassembled WGS sequence"/>
</dbReference>
<dbReference type="GO" id="GO:0008270">
    <property type="term" value="F:zinc ion binding"/>
    <property type="evidence" value="ECO:0007669"/>
    <property type="project" value="UniProtKB-KW"/>
</dbReference>
<dbReference type="PRINTS" id="PR00405">
    <property type="entry name" value="REVINTRACTNG"/>
</dbReference>
<protein>
    <recommendedName>
        <fullName evidence="8">Arf-GAP domain-containing protein</fullName>
    </recommendedName>
</protein>
<dbReference type="SUPFAM" id="SSF57863">
    <property type="entry name" value="ArfGap/RecO-like zinc finger"/>
    <property type="match status" value="1"/>
</dbReference>
<dbReference type="GO" id="GO:0048205">
    <property type="term" value="P:COPI coating of Golgi vesicle"/>
    <property type="evidence" value="ECO:0007669"/>
    <property type="project" value="TreeGrafter"/>
</dbReference>
<dbReference type="EMBL" id="CAJPVJ010008666">
    <property type="protein sequence ID" value="CAG2172069.1"/>
    <property type="molecule type" value="Genomic_DNA"/>
</dbReference>
<feature type="region of interest" description="Disordered" evidence="7">
    <location>
        <begin position="313"/>
        <end position="346"/>
    </location>
</feature>
<dbReference type="GO" id="GO:0005096">
    <property type="term" value="F:GTPase activator activity"/>
    <property type="evidence" value="ECO:0007669"/>
    <property type="project" value="UniProtKB-KW"/>
</dbReference>
<feature type="coiled-coil region" evidence="6">
    <location>
        <begin position="266"/>
        <end position="293"/>
    </location>
</feature>
<keyword evidence="4" id="KW-0862">Zinc</keyword>
<keyword evidence="1" id="KW-0343">GTPase activation</keyword>
<name>A0A7R9QRX1_9ACAR</name>
<dbReference type="PANTHER" id="PTHR45686">
    <property type="entry name" value="ADP-RIBOSYLATION FACTOR GTPASE ACTIVATING PROTEIN 3, ISOFORM H-RELATED"/>
    <property type="match status" value="1"/>
</dbReference>
<dbReference type="InterPro" id="IPR038508">
    <property type="entry name" value="ArfGAP_dom_sf"/>
</dbReference>
<feature type="compositionally biased region" description="Low complexity" evidence="7">
    <location>
        <begin position="165"/>
        <end position="175"/>
    </location>
</feature>
<organism evidence="9">
    <name type="scientific">Oppiella nova</name>
    <dbReference type="NCBI Taxonomy" id="334625"/>
    <lineage>
        <taxon>Eukaryota</taxon>
        <taxon>Metazoa</taxon>
        <taxon>Ecdysozoa</taxon>
        <taxon>Arthropoda</taxon>
        <taxon>Chelicerata</taxon>
        <taxon>Arachnida</taxon>
        <taxon>Acari</taxon>
        <taxon>Acariformes</taxon>
        <taxon>Sarcoptiformes</taxon>
        <taxon>Oribatida</taxon>
        <taxon>Brachypylina</taxon>
        <taxon>Oppioidea</taxon>
        <taxon>Oppiidae</taxon>
        <taxon>Oppiella</taxon>
    </lineage>
</organism>
<keyword evidence="2" id="KW-0479">Metal-binding</keyword>
<evidence type="ECO:0000256" key="2">
    <source>
        <dbReference type="ARBA" id="ARBA00022723"/>
    </source>
</evidence>
<feature type="compositionally biased region" description="Polar residues" evidence="7">
    <location>
        <begin position="314"/>
        <end position="335"/>
    </location>
</feature>
<dbReference type="OrthoDB" id="983479at2759"/>
<dbReference type="CDD" id="cd08959">
    <property type="entry name" value="ArfGap_ArfGap1_like"/>
    <property type="match status" value="1"/>
</dbReference>
<feature type="compositionally biased region" description="Low complexity" evidence="7">
    <location>
        <begin position="337"/>
        <end position="346"/>
    </location>
</feature>
<feature type="region of interest" description="Disordered" evidence="7">
    <location>
        <begin position="422"/>
        <end position="443"/>
    </location>
</feature>
<evidence type="ECO:0000313" key="10">
    <source>
        <dbReference type="Proteomes" id="UP000728032"/>
    </source>
</evidence>
<reference evidence="9" key="1">
    <citation type="submission" date="2020-11" db="EMBL/GenBank/DDBJ databases">
        <authorList>
            <person name="Tran Van P."/>
        </authorList>
    </citation>
    <scope>NUCLEOTIDE SEQUENCE</scope>
</reference>
<accession>A0A7R9QRX1</accession>
<gene>
    <name evidence="9" type="ORF">ONB1V03_LOCUS11527</name>
</gene>
<dbReference type="AlphaFoldDB" id="A0A7R9QRX1"/>
<dbReference type="FunFam" id="1.10.220.150:FF:000004">
    <property type="entry name" value="Putative ADP-ribosylation factor GTPase-activating protein 2"/>
    <property type="match status" value="1"/>
</dbReference>
<keyword evidence="6" id="KW-0175">Coiled coil</keyword>
<evidence type="ECO:0000313" key="9">
    <source>
        <dbReference type="EMBL" id="CAD7654882.1"/>
    </source>
</evidence>
<dbReference type="Pfam" id="PF01412">
    <property type="entry name" value="ArfGap"/>
    <property type="match status" value="1"/>
</dbReference>
<evidence type="ECO:0000256" key="6">
    <source>
        <dbReference type="SAM" id="Coils"/>
    </source>
</evidence>